<dbReference type="PANTHER" id="PTHR31956">
    <property type="entry name" value="NON-SPECIFIC PHOSPHOLIPASE C4-RELATED"/>
    <property type="match status" value="1"/>
</dbReference>
<proteinExistence type="predicted"/>
<dbReference type="Gene3D" id="3.40.720.10">
    <property type="entry name" value="Alkaline Phosphatase, subunit A"/>
    <property type="match status" value="2"/>
</dbReference>
<dbReference type="InterPro" id="IPR017850">
    <property type="entry name" value="Alkaline_phosphatase_core_sf"/>
</dbReference>
<evidence type="ECO:0000256" key="1">
    <source>
        <dbReference type="ARBA" id="ARBA00022801"/>
    </source>
</evidence>
<dbReference type="EMBL" id="QRGA01000003">
    <property type="protein sequence ID" value="RDU99879.1"/>
    <property type="molecule type" value="Genomic_DNA"/>
</dbReference>
<dbReference type="PANTHER" id="PTHR31956:SF1">
    <property type="entry name" value="NON-SPECIFIC PHOSPHOLIPASE C1"/>
    <property type="match status" value="1"/>
</dbReference>
<keyword evidence="1" id="KW-0378">Hydrolase</keyword>
<protein>
    <recommendedName>
        <fullName evidence="5">Phosphoesterase</fullName>
    </recommendedName>
</protein>
<gene>
    <name evidence="3" type="ORF">DWV00_05595</name>
</gene>
<organism evidence="3 4">
    <name type="scientific">Trinickia dinghuensis</name>
    <dbReference type="NCBI Taxonomy" id="2291023"/>
    <lineage>
        <taxon>Bacteria</taxon>
        <taxon>Pseudomonadati</taxon>
        <taxon>Pseudomonadota</taxon>
        <taxon>Betaproteobacteria</taxon>
        <taxon>Burkholderiales</taxon>
        <taxon>Burkholderiaceae</taxon>
        <taxon>Trinickia</taxon>
    </lineage>
</organism>
<feature type="region of interest" description="Disordered" evidence="2">
    <location>
        <begin position="34"/>
        <end position="77"/>
    </location>
</feature>
<keyword evidence="4" id="KW-1185">Reference proteome</keyword>
<dbReference type="AlphaFoldDB" id="A0A3D8K3T9"/>
<evidence type="ECO:0000313" key="3">
    <source>
        <dbReference type="EMBL" id="RDU99879.1"/>
    </source>
</evidence>
<dbReference type="InterPro" id="IPR007312">
    <property type="entry name" value="Phosphoesterase"/>
</dbReference>
<dbReference type="RefSeq" id="WP_115532547.1">
    <property type="nucleotide sequence ID" value="NZ_QRGA01000003.1"/>
</dbReference>
<evidence type="ECO:0000256" key="2">
    <source>
        <dbReference type="SAM" id="MobiDB-lite"/>
    </source>
</evidence>
<dbReference type="OrthoDB" id="980947at2"/>
<dbReference type="SUPFAM" id="SSF53649">
    <property type="entry name" value="Alkaline phosphatase-like"/>
    <property type="match status" value="1"/>
</dbReference>
<dbReference type="GO" id="GO:0042578">
    <property type="term" value="F:phosphoric ester hydrolase activity"/>
    <property type="evidence" value="ECO:0007669"/>
    <property type="project" value="UniProtKB-ARBA"/>
</dbReference>
<dbReference type="Pfam" id="PF04185">
    <property type="entry name" value="Phosphoesterase"/>
    <property type="match status" value="1"/>
</dbReference>
<reference evidence="3 4" key="1">
    <citation type="submission" date="2018-08" db="EMBL/GenBank/DDBJ databases">
        <title>Paraburkholderia sp. DHOM06 isolated from forest soil.</title>
        <authorList>
            <person name="Gao Z.-H."/>
            <person name="Qiu L.-H."/>
        </authorList>
    </citation>
    <scope>NUCLEOTIDE SEQUENCE [LARGE SCALE GENOMIC DNA]</scope>
    <source>
        <strain evidence="3 4">DHOM06</strain>
    </source>
</reference>
<feature type="compositionally biased region" description="Polar residues" evidence="2">
    <location>
        <begin position="43"/>
        <end position="61"/>
    </location>
</feature>
<sequence>MKALNNVEHFIVLMQENRSFDHLLGFMQSPEYPIDGLRGDESNPGNPNDASSPRYTVSNDANRGDPPLDPGHSFNPASITQMFGLSKEARQKLSRLPDTEPTNNGYVYDYQQRIGGRPEDAMKCFAPANLPVLTTLAREFAVCDKWFSSVPGATCPNRRFAHAATSEGYLGGTQKTTEARTIFEVLKARGLSAAIYYHDIPQSLTFTKLLGKQFFKPIQRFWVDLEKGTLPNYVFIEPRYLNWPGFPANDQHPSNDMQEGEKLIASLYNAVRKSSLWEKSALIITYDEAGGTYDHVPPPRTVKPDANSGADDDEDGKYIAFDFDRLGFRVPAVVVSPLIPRMTIDSRVHDHTAILALVEKRFGLPHLTERDKWAGENDLSTLFSLTQARTDTPVKVMPAASSEVQFHAQAASLNDLQVELVESAESLVEHDAALAQLRQRAITERNQIDAANYLSEVMRRAGIESEASPPPHDGP</sequence>
<accession>A0A3D8K3T9</accession>
<evidence type="ECO:0008006" key="5">
    <source>
        <dbReference type="Google" id="ProtNLM"/>
    </source>
</evidence>
<comment type="caution">
    <text evidence="3">The sequence shown here is derived from an EMBL/GenBank/DDBJ whole genome shotgun (WGS) entry which is preliminary data.</text>
</comment>
<dbReference type="GO" id="GO:0009395">
    <property type="term" value="P:phospholipid catabolic process"/>
    <property type="evidence" value="ECO:0007669"/>
    <property type="project" value="TreeGrafter"/>
</dbReference>
<evidence type="ECO:0000313" key="4">
    <source>
        <dbReference type="Proteomes" id="UP000256838"/>
    </source>
</evidence>
<name>A0A3D8K3T9_9BURK</name>
<dbReference type="Proteomes" id="UP000256838">
    <property type="component" value="Unassembled WGS sequence"/>
</dbReference>